<dbReference type="NCBIfam" id="TIGR01623">
    <property type="entry name" value="put_zinc_LRP1"/>
    <property type="match status" value="1"/>
</dbReference>
<evidence type="ECO:0000313" key="12">
    <source>
        <dbReference type="EMBL" id="WVZ25235.1"/>
    </source>
</evidence>
<feature type="compositionally biased region" description="Gly residues" evidence="11">
    <location>
        <begin position="1"/>
        <end position="12"/>
    </location>
</feature>
<dbReference type="GO" id="GO:0009851">
    <property type="term" value="P:auxin biosynthetic process"/>
    <property type="evidence" value="ECO:0007669"/>
    <property type="project" value="UniProtKB-KW"/>
</dbReference>
<keyword evidence="4" id="KW-0479">Metal-binding</keyword>
<proteinExistence type="inferred from homology"/>
<evidence type="ECO:0000256" key="11">
    <source>
        <dbReference type="SAM" id="MobiDB-lite"/>
    </source>
</evidence>
<name>A0AAQ3PEH8_VIGMU</name>
<evidence type="ECO:0000256" key="4">
    <source>
        <dbReference type="ARBA" id="ARBA00022723"/>
    </source>
</evidence>
<dbReference type="GO" id="GO:0009734">
    <property type="term" value="P:auxin-activated signaling pathway"/>
    <property type="evidence" value="ECO:0007669"/>
    <property type="project" value="UniProtKB-KW"/>
</dbReference>
<dbReference type="GO" id="GO:0045893">
    <property type="term" value="P:positive regulation of DNA-templated transcription"/>
    <property type="evidence" value="ECO:0007669"/>
    <property type="project" value="TreeGrafter"/>
</dbReference>
<evidence type="ECO:0000256" key="1">
    <source>
        <dbReference type="ARBA" id="ARBA00004123"/>
    </source>
</evidence>
<reference evidence="12 13" key="1">
    <citation type="journal article" date="2023" name="Life. Sci Alliance">
        <title>Evolutionary insights into 3D genome organization and epigenetic landscape of Vigna mungo.</title>
        <authorList>
            <person name="Junaid A."/>
            <person name="Singh B."/>
            <person name="Bhatia S."/>
        </authorList>
    </citation>
    <scope>NUCLEOTIDE SEQUENCE [LARGE SCALE GENOMIC DNA]</scope>
    <source>
        <strain evidence="12">Urdbean</strain>
    </source>
</reference>
<evidence type="ECO:0000256" key="10">
    <source>
        <dbReference type="ARBA" id="ARBA00023294"/>
    </source>
</evidence>
<dbReference type="GO" id="GO:0005634">
    <property type="term" value="C:nucleus"/>
    <property type="evidence" value="ECO:0007669"/>
    <property type="project" value="UniProtKB-SubCell"/>
</dbReference>
<evidence type="ECO:0000256" key="6">
    <source>
        <dbReference type="ARBA" id="ARBA00023070"/>
    </source>
</evidence>
<dbReference type="PANTHER" id="PTHR31604:SF4">
    <property type="entry name" value="PROTEIN SHORT INTERNODES"/>
    <property type="match status" value="1"/>
</dbReference>
<dbReference type="Pfam" id="PF05142">
    <property type="entry name" value="DUF702"/>
    <property type="match status" value="1"/>
</dbReference>
<dbReference type="InterPro" id="IPR006511">
    <property type="entry name" value="SHI_C"/>
</dbReference>
<evidence type="ECO:0000256" key="8">
    <source>
        <dbReference type="ARBA" id="ARBA00023159"/>
    </source>
</evidence>
<dbReference type="GO" id="GO:0003677">
    <property type="term" value="F:DNA binding"/>
    <property type="evidence" value="ECO:0007669"/>
    <property type="project" value="UniProtKB-KW"/>
</dbReference>
<keyword evidence="5" id="KW-0862">Zinc</keyword>
<keyword evidence="3" id="KW-0217">Developmental protein</keyword>
<organism evidence="12 13">
    <name type="scientific">Vigna mungo</name>
    <name type="common">Black gram</name>
    <name type="synonym">Phaseolus mungo</name>
    <dbReference type="NCBI Taxonomy" id="3915"/>
    <lineage>
        <taxon>Eukaryota</taxon>
        <taxon>Viridiplantae</taxon>
        <taxon>Streptophyta</taxon>
        <taxon>Embryophyta</taxon>
        <taxon>Tracheophyta</taxon>
        <taxon>Spermatophyta</taxon>
        <taxon>Magnoliopsida</taxon>
        <taxon>eudicotyledons</taxon>
        <taxon>Gunneridae</taxon>
        <taxon>Pentapetalae</taxon>
        <taxon>rosids</taxon>
        <taxon>fabids</taxon>
        <taxon>Fabales</taxon>
        <taxon>Fabaceae</taxon>
        <taxon>Papilionoideae</taxon>
        <taxon>50 kb inversion clade</taxon>
        <taxon>NPAAA clade</taxon>
        <taxon>indigoferoid/millettioid clade</taxon>
        <taxon>Phaseoleae</taxon>
        <taxon>Vigna</taxon>
    </lineage>
</organism>
<evidence type="ECO:0000256" key="7">
    <source>
        <dbReference type="ARBA" id="ARBA00023125"/>
    </source>
</evidence>
<comment type="subcellular location">
    <subcellularLocation>
        <location evidence="1">Nucleus</location>
    </subcellularLocation>
</comment>
<protein>
    <submittedName>
        <fullName evidence="12">Uncharacterized protein</fullName>
    </submittedName>
</protein>
<keyword evidence="13" id="KW-1185">Reference proteome</keyword>
<comment type="similarity">
    <text evidence="2">Belongs to the SHI protein family.</text>
</comment>
<feature type="compositionally biased region" description="Low complexity" evidence="11">
    <location>
        <begin position="152"/>
        <end position="165"/>
    </location>
</feature>
<evidence type="ECO:0000256" key="2">
    <source>
        <dbReference type="ARBA" id="ARBA00006911"/>
    </source>
</evidence>
<dbReference type="AlphaFoldDB" id="A0AAQ3PEH8"/>
<keyword evidence="8" id="KW-0010">Activator</keyword>
<keyword evidence="10" id="KW-0927">Auxin signaling pathway</keyword>
<keyword evidence="6" id="KW-0073">Auxin biosynthesis</keyword>
<keyword evidence="7" id="KW-0238">DNA-binding</keyword>
<accession>A0AAQ3PEH8</accession>
<dbReference type="InterPro" id="IPR007818">
    <property type="entry name" value="SHI"/>
</dbReference>
<feature type="region of interest" description="Disordered" evidence="11">
    <location>
        <begin position="144"/>
        <end position="179"/>
    </location>
</feature>
<dbReference type="PANTHER" id="PTHR31604">
    <property type="entry name" value="PROTEIN LATERAL ROOT PRIMORDIUM 1"/>
    <property type="match status" value="1"/>
</dbReference>
<dbReference type="GO" id="GO:0046872">
    <property type="term" value="F:metal ion binding"/>
    <property type="evidence" value="ECO:0007669"/>
    <property type="project" value="UniProtKB-KW"/>
</dbReference>
<dbReference type="Proteomes" id="UP001374535">
    <property type="component" value="Chromosome 1"/>
</dbReference>
<dbReference type="GO" id="GO:0003700">
    <property type="term" value="F:DNA-binding transcription factor activity"/>
    <property type="evidence" value="ECO:0007669"/>
    <property type="project" value="InterPro"/>
</dbReference>
<evidence type="ECO:0000313" key="13">
    <source>
        <dbReference type="Proteomes" id="UP001374535"/>
    </source>
</evidence>
<sequence length="353" mass="38932">MAGLFSLGGGRGTNNNQQDNTTNNNEIPAAETLFWYSKTDDVSSYRGFELWNQQQEQHVMPQHARPLLQRDLYSSAVGPSRGVSDDHSSSRSAFVAMRAAEGGISCQDCGNQAKKDCPHMRCRTCCKSRGYECQTHVKSTWVPASKRRERQQQLAALQEQQQQQRDLSKRPRDPTACTRLPSSVMHTEGLAVSVIDLMLFFQTMDHVATCLMLFLFSFFLMCWKQNKEGLEEGHFPSVVSSPAEFRCVRVSCVEDADDRYAYQTAVNIGGHLFKGILYDYGPENSNNNNSNNSNNYMAGETSAGVAGAQPLNLTASGVVTSSGALVDPSSLYSAPVNTFMGGSGTQFFPHTRS</sequence>
<evidence type="ECO:0000256" key="9">
    <source>
        <dbReference type="ARBA" id="ARBA00023242"/>
    </source>
</evidence>
<dbReference type="InterPro" id="IPR006510">
    <property type="entry name" value="Znf_LRP1"/>
</dbReference>
<evidence type="ECO:0000256" key="5">
    <source>
        <dbReference type="ARBA" id="ARBA00022833"/>
    </source>
</evidence>
<feature type="compositionally biased region" description="Low complexity" evidence="11">
    <location>
        <begin position="13"/>
        <end position="24"/>
    </location>
</feature>
<dbReference type="NCBIfam" id="TIGR01624">
    <property type="entry name" value="LRP1_Cterm"/>
    <property type="match status" value="1"/>
</dbReference>
<dbReference type="EMBL" id="CP144700">
    <property type="protein sequence ID" value="WVZ25235.1"/>
    <property type="molecule type" value="Genomic_DNA"/>
</dbReference>
<keyword evidence="9" id="KW-0539">Nucleus</keyword>
<feature type="region of interest" description="Disordered" evidence="11">
    <location>
        <begin position="1"/>
        <end position="24"/>
    </location>
</feature>
<gene>
    <name evidence="12" type="ORF">V8G54_003779</name>
</gene>
<evidence type="ECO:0000256" key="3">
    <source>
        <dbReference type="ARBA" id="ARBA00022473"/>
    </source>
</evidence>